<dbReference type="PANTHER" id="PTHR46523:SF1">
    <property type="entry name" value="DCTP PYROPHOSPHATASE 1"/>
    <property type="match status" value="1"/>
</dbReference>
<name>A0AAU7CC23_9BACT</name>
<dbReference type="InterPro" id="IPR025984">
    <property type="entry name" value="DCTPP"/>
</dbReference>
<dbReference type="AlphaFoldDB" id="A0AAU7CC23"/>
<gene>
    <name evidence="1" type="ORF">V5E97_31400</name>
</gene>
<dbReference type="PIRSF" id="PIRSF029826">
    <property type="entry name" value="UCP029826_pph"/>
    <property type="match status" value="1"/>
</dbReference>
<dbReference type="InterPro" id="IPR052555">
    <property type="entry name" value="dCTP_Pyrophosphatase"/>
</dbReference>
<accession>A0AAU7CC23</accession>
<proteinExistence type="predicted"/>
<organism evidence="1">
    <name type="scientific">Singulisphaera sp. Ch08</name>
    <dbReference type="NCBI Taxonomy" id="3120278"/>
    <lineage>
        <taxon>Bacteria</taxon>
        <taxon>Pseudomonadati</taxon>
        <taxon>Planctomycetota</taxon>
        <taxon>Planctomycetia</taxon>
        <taxon>Isosphaerales</taxon>
        <taxon>Isosphaeraceae</taxon>
        <taxon>Singulisphaera</taxon>
    </lineage>
</organism>
<dbReference type="GO" id="GO:0009143">
    <property type="term" value="P:nucleoside triphosphate catabolic process"/>
    <property type="evidence" value="ECO:0007669"/>
    <property type="project" value="InterPro"/>
</dbReference>
<dbReference type="CDD" id="cd11537">
    <property type="entry name" value="NTP-PPase_RS21-C6_like"/>
    <property type="match status" value="1"/>
</dbReference>
<dbReference type="RefSeq" id="WP_406695530.1">
    <property type="nucleotide sequence ID" value="NZ_CP155447.1"/>
</dbReference>
<dbReference type="GO" id="GO:0047429">
    <property type="term" value="F:nucleoside triphosphate diphosphatase activity"/>
    <property type="evidence" value="ECO:0007669"/>
    <property type="project" value="InterPro"/>
</dbReference>
<dbReference type="EMBL" id="CP155447">
    <property type="protein sequence ID" value="XBH02789.1"/>
    <property type="molecule type" value="Genomic_DNA"/>
</dbReference>
<dbReference type="SUPFAM" id="SSF101386">
    <property type="entry name" value="all-alpha NTP pyrophosphatases"/>
    <property type="match status" value="1"/>
</dbReference>
<reference evidence="1" key="1">
    <citation type="submission" date="2024-05" db="EMBL/GenBank/DDBJ databases">
        <title>Planctomycetes of the genus Singulisphaera possess chitinolytic capabilities.</title>
        <authorList>
            <person name="Ivanova A."/>
        </authorList>
    </citation>
    <scope>NUCLEOTIDE SEQUENCE</scope>
    <source>
        <strain evidence="1">Ch08T</strain>
    </source>
</reference>
<dbReference type="PANTHER" id="PTHR46523">
    <property type="entry name" value="DCTP PYROPHOSPHATASE 1"/>
    <property type="match status" value="1"/>
</dbReference>
<sequence length="137" mass="15893">MNDQQTTIATLKELVRLFSTERNWEQFHHPKDLGVALVCEVGEVLEHFRYRNNDEIQAFLGDFTKKRELAHEFADCLWLLLRLADVCQIDLAASLQEKIELAALKYPIEQVYGRADKYTAYQTPPPEGELPSEEGRR</sequence>
<dbReference type="Gene3D" id="1.10.287.1080">
    <property type="entry name" value="MazG-like"/>
    <property type="match status" value="1"/>
</dbReference>
<protein>
    <submittedName>
        <fullName evidence="1">Nucleotide pyrophosphohydrolase</fullName>
    </submittedName>
</protein>
<evidence type="ECO:0000313" key="1">
    <source>
        <dbReference type="EMBL" id="XBH02789.1"/>
    </source>
</evidence>